<organism evidence="1 2">
    <name type="scientific">Stakelama pacifica</name>
    <dbReference type="NCBI Taxonomy" id="517720"/>
    <lineage>
        <taxon>Bacteria</taxon>
        <taxon>Pseudomonadati</taxon>
        <taxon>Pseudomonadota</taxon>
        <taxon>Alphaproteobacteria</taxon>
        <taxon>Sphingomonadales</taxon>
        <taxon>Sphingomonadaceae</taxon>
        <taxon>Stakelama</taxon>
    </lineage>
</organism>
<evidence type="ECO:0000313" key="1">
    <source>
        <dbReference type="EMBL" id="TDN85586.1"/>
    </source>
</evidence>
<dbReference type="OrthoDB" id="9801870at2"/>
<gene>
    <name evidence="1" type="ORF">EV664_102293</name>
</gene>
<evidence type="ECO:0000313" key="2">
    <source>
        <dbReference type="Proteomes" id="UP000295493"/>
    </source>
</evidence>
<dbReference type="Gene3D" id="1.25.40.380">
    <property type="entry name" value="Protein of unknown function DUF1810"/>
    <property type="match status" value="1"/>
</dbReference>
<protein>
    <submittedName>
        <fullName evidence="1">Uncharacterized protein (DUF1810 family)</fullName>
    </submittedName>
</protein>
<dbReference type="AlphaFoldDB" id="A0A4R6FUN6"/>
<keyword evidence="2" id="KW-1185">Reference proteome</keyword>
<reference evidence="1 2" key="1">
    <citation type="submission" date="2019-03" db="EMBL/GenBank/DDBJ databases">
        <title>Genomic Encyclopedia of Type Strains, Phase IV (KMG-IV): sequencing the most valuable type-strain genomes for metagenomic binning, comparative biology and taxonomic classification.</title>
        <authorList>
            <person name="Goeker M."/>
        </authorList>
    </citation>
    <scope>NUCLEOTIDE SEQUENCE [LARGE SCALE GENOMIC DNA]</scope>
    <source>
        <strain evidence="1 2">DSM 25059</strain>
    </source>
</reference>
<dbReference type="Pfam" id="PF08837">
    <property type="entry name" value="DUF1810"/>
    <property type="match status" value="1"/>
</dbReference>
<comment type="caution">
    <text evidence="1">The sequence shown here is derived from an EMBL/GenBank/DDBJ whole genome shotgun (WGS) entry which is preliminary data.</text>
</comment>
<proteinExistence type="predicted"/>
<dbReference type="RefSeq" id="WP_133494502.1">
    <property type="nucleotide sequence ID" value="NZ_BMLU01000002.1"/>
</dbReference>
<dbReference type="SUPFAM" id="SSF140736">
    <property type="entry name" value="Rv1873-like"/>
    <property type="match status" value="1"/>
</dbReference>
<dbReference type="EMBL" id="SNWD01000002">
    <property type="protein sequence ID" value="TDN85586.1"/>
    <property type="molecule type" value="Genomic_DNA"/>
</dbReference>
<dbReference type="PIRSF" id="PIRSF008546">
    <property type="entry name" value="UCP008546"/>
    <property type="match status" value="1"/>
</dbReference>
<dbReference type="InterPro" id="IPR036287">
    <property type="entry name" value="Rv1873-like_sf"/>
</dbReference>
<dbReference type="Proteomes" id="UP000295493">
    <property type="component" value="Unassembled WGS sequence"/>
</dbReference>
<name>A0A4R6FUN6_9SPHN</name>
<sequence length="137" mass="15029">MTDPLHRFVEAQQGVWEAALAELQAGEKRSHWMWFIFPQIAGLGRSPTAQFYAIADIGEATAYLAHDILGPRLVTASEAVLAHAGERSARAIMGDIDAVKLRSSMTLFERVTAAGPFGAVLDAFYDGERDPETLRRL</sequence>
<dbReference type="InterPro" id="IPR014937">
    <property type="entry name" value="DUF1810"/>
</dbReference>
<accession>A0A4R6FUN6</accession>